<reference evidence="7" key="1">
    <citation type="submission" date="2023-10" db="EMBL/GenBank/DDBJ databases">
        <title>Genome assembly of Pristionchus species.</title>
        <authorList>
            <person name="Yoshida K."/>
            <person name="Sommer R.J."/>
        </authorList>
    </citation>
    <scope>NUCLEOTIDE SEQUENCE</scope>
    <source>
        <strain evidence="7">RS0144</strain>
    </source>
</reference>
<dbReference type="EMBL" id="BTSX01000004">
    <property type="protein sequence ID" value="GMS93400.1"/>
    <property type="molecule type" value="Genomic_DNA"/>
</dbReference>
<feature type="transmembrane region" description="Helical" evidence="6">
    <location>
        <begin position="38"/>
        <end position="58"/>
    </location>
</feature>
<evidence type="ECO:0000256" key="4">
    <source>
        <dbReference type="ARBA" id="ARBA00022989"/>
    </source>
</evidence>
<feature type="transmembrane region" description="Helical" evidence="6">
    <location>
        <begin position="78"/>
        <end position="98"/>
    </location>
</feature>
<keyword evidence="3 6" id="KW-0812">Transmembrane</keyword>
<organism evidence="7 8">
    <name type="scientific">Pristionchus entomophagus</name>
    <dbReference type="NCBI Taxonomy" id="358040"/>
    <lineage>
        <taxon>Eukaryota</taxon>
        <taxon>Metazoa</taxon>
        <taxon>Ecdysozoa</taxon>
        <taxon>Nematoda</taxon>
        <taxon>Chromadorea</taxon>
        <taxon>Rhabditida</taxon>
        <taxon>Rhabditina</taxon>
        <taxon>Diplogasteromorpha</taxon>
        <taxon>Diplogasteroidea</taxon>
        <taxon>Neodiplogasteridae</taxon>
        <taxon>Pristionchus</taxon>
    </lineage>
</organism>
<keyword evidence="5 6" id="KW-0472">Membrane</keyword>
<comment type="caution">
    <text evidence="7">The sequence shown here is derived from an EMBL/GenBank/DDBJ whole genome shotgun (WGS) entry which is preliminary data.</text>
</comment>
<dbReference type="InterPro" id="IPR050920">
    <property type="entry name" value="Nematode_rcpt-like_delta"/>
</dbReference>
<protein>
    <recommendedName>
        <fullName evidence="9">G protein-coupled receptor</fullName>
    </recommendedName>
</protein>
<evidence type="ECO:0000256" key="5">
    <source>
        <dbReference type="ARBA" id="ARBA00023136"/>
    </source>
</evidence>
<accession>A0AAV5TDU4</accession>
<dbReference type="PANTHER" id="PTHR22945">
    <property type="entry name" value="SERPENTINE RECEPTOR, CLASS D DELTA"/>
    <property type="match status" value="1"/>
</dbReference>
<proteinExistence type="inferred from homology"/>
<dbReference type="AlphaFoldDB" id="A0AAV5TDU4"/>
<evidence type="ECO:0000313" key="7">
    <source>
        <dbReference type="EMBL" id="GMS93400.1"/>
    </source>
</evidence>
<keyword evidence="8" id="KW-1185">Reference proteome</keyword>
<evidence type="ECO:0000256" key="6">
    <source>
        <dbReference type="SAM" id="Phobius"/>
    </source>
</evidence>
<evidence type="ECO:0000313" key="8">
    <source>
        <dbReference type="Proteomes" id="UP001432027"/>
    </source>
</evidence>
<sequence>MAYIHILYIPLLCLGILFNIILIIAIARGTPKALKVEIQILCHLIVIMTSGLVESVLIQSISFGYRDYILTHPSPKALAVHAVVLLNTIPNIIHLILFKHVKVADVGLFETLADAYPHANWTGATFYGIPRLGECYPAALFGAFFVVIPALFLYLI</sequence>
<dbReference type="Pfam" id="PF10317">
    <property type="entry name" value="7TM_GPCR_Srd"/>
    <property type="match status" value="1"/>
</dbReference>
<dbReference type="Proteomes" id="UP001432027">
    <property type="component" value="Unassembled WGS sequence"/>
</dbReference>
<dbReference type="GO" id="GO:0016020">
    <property type="term" value="C:membrane"/>
    <property type="evidence" value="ECO:0007669"/>
    <property type="project" value="UniProtKB-SubCell"/>
</dbReference>
<name>A0AAV5TDU4_9BILA</name>
<comment type="subcellular location">
    <subcellularLocation>
        <location evidence="1">Membrane</location>
        <topology evidence="1">Multi-pass membrane protein</topology>
    </subcellularLocation>
</comment>
<dbReference type="InterPro" id="IPR019421">
    <property type="entry name" value="7TM_GPCR_serpentine_rcpt_Srd"/>
</dbReference>
<evidence type="ECO:0008006" key="9">
    <source>
        <dbReference type="Google" id="ProtNLM"/>
    </source>
</evidence>
<dbReference type="PANTHER" id="PTHR22945:SF40">
    <property type="entry name" value="SERPENTINE RECEPTOR, CLASS D (DELTA)-RELATED"/>
    <property type="match status" value="1"/>
</dbReference>
<comment type="similarity">
    <text evidence="2">Belongs to the nematode receptor-like protein srd family.</text>
</comment>
<evidence type="ECO:0000256" key="1">
    <source>
        <dbReference type="ARBA" id="ARBA00004141"/>
    </source>
</evidence>
<feature type="non-terminal residue" evidence="7">
    <location>
        <position position="156"/>
    </location>
</feature>
<keyword evidence="4 6" id="KW-1133">Transmembrane helix</keyword>
<evidence type="ECO:0000256" key="2">
    <source>
        <dbReference type="ARBA" id="ARBA00009166"/>
    </source>
</evidence>
<feature type="transmembrane region" description="Helical" evidence="6">
    <location>
        <begin position="6"/>
        <end position="26"/>
    </location>
</feature>
<evidence type="ECO:0000256" key="3">
    <source>
        <dbReference type="ARBA" id="ARBA00022692"/>
    </source>
</evidence>
<gene>
    <name evidence="7" type="ORF">PENTCL1PPCAC_15575</name>
</gene>
<feature type="transmembrane region" description="Helical" evidence="6">
    <location>
        <begin position="135"/>
        <end position="155"/>
    </location>
</feature>